<organism evidence="1 2">
    <name type="scientific">Nostoc favosum CHAB5714</name>
    <dbReference type="NCBI Taxonomy" id="2780399"/>
    <lineage>
        <taxon>Bacteria</taxon>
        <taxon>Bacillati</taxon>
        <taxon>Cyanobacteriota</taxon>
        <taxon>Cyanophyceae</taxon>
        <taxon>Nostocales</taxon>
        <taxon>Nostocaceae</taxon>
        <taxon>Nostoc</taxon>
        <taxon>Nostoc favosum</taxon>
    </lineage>
</organism>
<protein>
    <submittedName>
        <fullName evidence="1">Uncharacterized protein</fullName>
    </submittedName>
</protein>
<dbReference type="RefSeq" id="WP_229482412.1">
    <property type="nucleotide sequence ID" value="NZ_JAIVFQ010000001.1"/>
</dbReference>
<keyword evidence="2" id="KW-1185">Reference proteome</keyword>
<proteinExistence type="predicted"/>
<dbReference type="EMBL" id="JAIVFQ010000001">
    <property type="protein sequence ID" value="MCC5597714.1"/>
    <property type="molecule type" value="Genomic_DNA"/>
</dbReference>
<accession>A0ABS8I090</accession>
<comment type="caution">
    <text evidence="1">The sequence shown here is derived from an EMBL/GenBank/DDBJ whole genome shotgun (WGS) entry which is preliminary data.</text>
</comment>
<dbReference type="Proteomes" id="UP001199525">
    <property type="component" value="Unassembled WGS sequence"/>
</dbReference>
<name>A0ABS8I090_9NOSO</name>
<gene>
    <name evidence="1" type="ORF">LC586_00265</name>
</gene>
<sequence>MENSSRLITRKQGKLVTLENNRPIWKKYFQSSWTKDTIDGGIDEEVFAASKK</sequence>
<evidence type="ECO:0000313" key="1">
    <source>
        <dbReference type="EMBL" id="MCC5597714.1"/>
    </source>
</evidence>
<reference evidence="1 2" key="1">
    <citation type="journal article" date="2021" name="Microorganisms">
        <title>Genome Evolution of Filamentous Cyanobacterium Nostoc Species: From Facultative Symbiosis to Free Living.</title>
        <authorList>
            <person name="Huo D."/>
            <person name="Li H."/>
            <person name="Cai F."/>
            <person name="Guo X."/>
            <person name="Qiao Z."/>
            <person name="Wang W."/>
            <person name="Yu G."/>
            <person name="Li R."/>
        </authorList>
    </citation>
    <scope>NUCLEOTIDE SEQUENCE [LARGE SCALE GENOMIC DNA]</scope>
    <source>
        <strain evidence="1 2">CHAB 5714</strain>
    </source>
</reference>
<evidence type="ECO:0000313" key="2">
    <source>
        <dbReference type="Proteomes" id="UP001199525"/>
    </source>
</evidence>